<dbReference type="InterPro" id="IPR006434">
    <property type="entry name" value="Pyrimidine_nucleotidase_eu"/>
</dbReference>
<evidence type="ECO:0000256" key="7">
    <source>
        <dbReference type="ARBA" id="ARBA00022842"/>
    </source>
</evidence>
<gene>
    <name evidence="10" type="ORF">DME_LOCUS8081</name>
</gene>
<sequence length="297" mass="33915">MNFLLNCTHCQMKDVTIVEEKLRKLIAGGKENLFVISDFDYTLSRYKNEGGNLCDMSYSVFENAIKKFSPELSEKLNILNEKYLPIEWCTKMSADEKAPHMLEWWEKSNDCILSANFTKANIEEIVSSSTLDLRLGSKKMITKLDVNNVPLIIFSAGMGNIINICLRLEFEMVPKNIHIISNTMLFNKQDIAYKFSSPVIHTYNKNGAMIRKCPMVSKAVDQRSNILLIGDSLGDIMMASGYEIMKKNENEVNVLKIGFLNRDFDVLLEKFLEGFDIVIIDDQTMDIPNHIIDSIIN</sequence>
<dbReference type="GO" id="GO:0008253">
    <property type="term" value="F:5'-nucleotidase activity"/>
    <property type="evidence" value="ECO:0007669"/>
    <property type="project" value="UniProtKB-EC"/>
</dbReference>
<evidence type="ECO:0000313" key="13">
    <source>
        <dbReference type="WBParaSite" id="DME_0000419801-mRNA-1"/>
    </source>
</evidence>
<dbReference type="InterPro" id="IPR036412">
    <property type="entry name" value="HAD-like_sf"/>
</dbReference>
<dbReference type="GO" id="GO:0009117">
    <property type="term" value="P:nucleotide metabolic process"/>
    <property type="evidence" value="ECO:0007669"/>
    <property type="project" value="UniProtKB-KW"/>
</dbReference>
<dbReference type="PANTHER" id="PTHR13045">
    <property type="entry name" value="5'-NUCLEOTIDASE"/>
    <property type="match status" value="1"/>
</dbReference>
<dbReference type="SUPFAM" id="SSF56784">
    <property type="entry name" value="HAD-like"/>
    <property type="match status" value="1"/>
</dbReference>
<dbReference type="SFLD" id="SFLDG01128">
    <property type="entry name" value="C1.4:_5'-Nucleotidase_Like"/>
    <property type="match status" value="1"/>
</dbReference>
<dbReference type="GO" id="GO:0000287">
    <property type="term" value="F:magnesium ion binding"/>
    <property type="evidence" value="ECO:0007669"/>
    <property type="project" value="InterPro"/>
</dbReference>
<dbReference type="InterPro" id="IPR023214">
    <property type="entry name" value="HAD_sf"/>
</dbReference>
<evidence type="ECO:0000256" key="2">
    <source>
        <dbReference type="ARBA" id="ARBA00008389"/>
    </source>
</evidence>
<proteinExistence type="inferred from homology"/>
<evidence type="ECO:0000256" key="3">
    <source>
        <dbReference type="ARBA" id="ARBA00012643"/>
    </source>
</evidence>
<accession>A0A0N4UAL3</accession>
<evidence type="ECO:0000313" key="10">
    <source>
        <dbReference type="EMBL" id="VDN58108.1"/>
    </source>
</evidence>
<evidence type="ECO:0000256" key="5">
    <source>
        <dbReference type="ARBA" id="ARBA00022741"/>
    </source>
</evidence>
<keyword evidence="7" id="KW-0460">Magnesium</keyword>
<evidence type="ECO:0000256" key="8">
    <source>
        <dbReference type="ARBA" id="ARBA00023080"/>
    </source>
</evidence>
<keyword evidence="8 9" id="KW-0546">Nucleotide metabolism</keyword>
<dbReference type="Pfam" id="PF05822">
    <property type="entry name" value="UMPH-1"/>
    <property type="match status" value="1"/>
</dbReference>
<comment type="catalytic activity">
    <reaction evidence="1 9">
        <text>a ribonucleoside 5'-phosphate + H2O = a ribonucleoside + phosphate</text>
        <dbReference type="Rhea" id="RHEA:12484"/>
        <dbReference type="ChEBI" id="CHEBI:15377"/>
        <dbReference type="ChEBI" id="CHEBI:18254"/>
        <dbReference type="ChEBI" id="CHEBI:43474"/>
        <dbReference type="ChEBI" id="CHEBI:58043"/>
        <dbReference type="EC" id="3.1.3.5"/>
    </reaction>
</comment>
<dbReference type="SFLD" id="SFLDS00003">
    <property type="entry name" value="Haloacid_Dehalogenase"/>
    <property type="match status" value="1"/>
</dbReference>
<name>A0A0N4UAL3_DRAME</name>
<dbReference type="GO" id="GO:0000166">
    <property type="term" value="F:nucleotide binding"/>
    <property type="evidence" value="ECO:0007669"/>
    <property type="project" value="UniProtKB-KW"/>
</dbReference>
<dbReference type="NCBIfam" id="TIGR01544">
    <property type="entry name" value="HAD-SF-IE"/>
    <property type="match status" value="1"/>
</dbReference>
<comment type="subcellular location">
    <subcellularLocation>
        <location evidence="9">Cytoplasm</location>
    </subcellularLocation>
</comment>
<dbReference type="Gene3D" id="3.40.50.1000">
    <property type="entry name" value="HAD superfamily/HAD-like"/>
    <property type="match status" value="1"/>
</dbReference>
<keyword evidence="5 9" id="KW-0547">Nucleotide-binding</keyword>
<dbReference type="EMBL" id="UYYG01001165">
    <property type="protein sequence ID" value="VDN58108.1"/>
    <property type="molecule type" value="Genomic_DNA"/>
</dbReference>
<evidence type="ECO:0000256" key="6">
    <source>
        <dbReference type="ARBA" id="ARBA00022801"/>
    </source>
</evidence>
<dbReference type="EC" id="3.1.3.5" evidence="3 9"/>
<protein>
    <recommendedName>
        <fullName evidence="3 9">5'-nucleotidase</fullName>
        <ecNumber evidence="3 9">3.1.3.5</ecNumber>
    </recommendedName>
</protein>
<evidence type="ECO:0000256" key="4">
    <source>
        <dbReference type="ARBA" id="ARBA00022723"/>
    </source>
</evidence>
<dbReference type="Proteomes" id="UP000274756">
    <property type="component" value="Unassembled WGS sequence"/>
</dbReference>
<dbReference type="AlphaFoldDB" id="A0A0N4UAL3"/>
<dbReference type="WBParaSite" id="DME_0000419801-mRNA-1">
    <property type="protein sequence ID" value="DME_0000419801-mRNA-1"/>
    <property type="gene ID" value="DME_0000419801"/>
</dbReference>
<evidence type="ECO:0000256" key="9">
    <source>
        <dbReference type="RuleBase" id="RU361276"/>
    </source>
</evidence>
<organism evidence="11 13">
    <name type="scientific">Dracunculus medinensis</name>
    <name type="common">Guinea worm</name>
    <dbReference type="NCBI Taxonomy" id="318479"/>
    <lineage>
        <taxon>Eukaryota</taxon>
        <taxon>Metazoa</taxon>
        <taxon>Ecdysozoa</taxon>
        <taxon>Nematoda</taxon>
        <taxon>Chromadorea</taxon>
        <taxon>Rhabditida</taxon>
        <taxon>Spirurina</taxon>
        <taxon>Dracunculoidea</taxon>
        <taxon>Dracunculidae</taxon>
        <taxon>Dracunculus</taxon>
    </lineage>
</organism>
<keyword evidence="9" id="KW-0963">Cytoplasm</keyword>
<dbReference type="Proteomes" id="UP000038040">
    <property type="component" value="Unplaced"/>
</dbReference>
<dbReference type="OrthoDB" id="10014216at2759"/>
<dbReference type="FunFam" id="1.10.150.340:FF:000001">
    <property type="entry name" value="Cytosolic 5-nucleotidase 3-like"/>
    <property type="match status" value="1"/>
</dbReference>
<reference evidence="13" key="1">
    <citation type="submission" date="2017-02" db="UniProtKB">
        <authorList>
            <consortium name="WormBaseParasite"/>
        </authorList>
    </citation>
    <scope>IDENTIFICATION</scope>
</reference>
<reference evidence="10 12" key="2">
    <citation type="submission" date="2018-11" db="EMBL/GenBank/DDBJ databases">
        <authorList>
            <consortium name="Pathogen Informatics"/>
        </authorList>
    </citation>
    <scope>NUCLEOTIDE SEQUENCE [LARGE SCALE GENOMIC DNA]</scope>
</reference>
<keyword evidence="4" id="KW-0479">Metal-binding</keyword>
<evidence type="ECO:0000313" key="11">
    <source>
        <dbReference type="Proteomes" id="UP000038040"/>
    </source>
</evidence>
<dbReference type="GO" id="GO:0005737">
    <property type="term" value="C:cytoplasm"/>
    <property type="evidence" value="ECO:0007669"/>
    <property type="project" value="UniProtKB-SubCell"/>
</dbReference>
<dbReference type="PANTHER" id="PTHR13045:SF0">
    <property type="entry name" value="7-METHYLGUANOSINE PHOSPHATE-SPECIFIC 5'-NUCLEOTIDASE"/>
    <property type="match status" value="1"/>
</dbReference>
<evidence type="ECO:0000256" key="1">
    <source>
        <dbReference type="ARBA" id="ARBA00000815"/>
    </source>
</evidence>
<keyword evidence="6 9" id="KW-0378">Hydrolase</keyword>
<dbReference type="Gene3D" id="1.10.150.340">
    <property type="entry name" value="Pyrimidine 5'-nucleotidase (UMPH-1), N-terminal domain"/>
    <property type="match status" value="1"/>
</dbReference>
<keyword evidence="12" id="KW-1185">Reference proteome</keyword>
<comment type="similarity">
    <text evidence="2 9">Belongs to the pyrimidine 5'-nucleotidase family.</text>
</comment>
<evidence type="ECO:0000313" key="12">
    <source>
        <dbReference type="Proteomes" id="UP000274756"/>
    </source>
</evidence>
<dbReference type="STRING" id="318479.A0A0N4UAL3"/>